<dbReference type="RefSeq" id="WP_249324003.1">
    <property type="nucleotide sequence ID" value="NZ_JACRTK010000003.1"/>
</dbReference>
<feature type="transmembrane region" description="Helical" evidence="5">
    <location>
        <begin position="224"/>
        <end position="248"/>
    </location>
</feature>
<keyword evidence="4 5" id="KW-0472">Membrane</keyword>
<name>A0A926IN54_9FIRM</name>
<organism evidence="7 8">
    <name type="scientific">Wansuia hejianensis</name>
    <dbReference type="NCBI Taxonomy" id="2763667"/>
    <lineage>
        <taxon>Bacteria</taxon>
        <taxon>Bacillati</taxon>
        <taxon>Bacillota</taxon>
        <taxon>Clostridia</taxon>
        <taxon>Lachnospirales</taxon>
        <taxon>Lachnospiraceae</taxon>
        <taxon>Wansuia</taxon>
    </lineage>
</organism>
<dbReference type="PANTHER" id="PTHR43229">
    <property type="entry name" value="NODULATION PROTEIN J"/>
    <property type="match status" value="1"/>
</dbReference>
<evidence type="ECO:0000259" key="6">
    <source>
        <dbReference type="PROSITE" id="PS51012"/>
    </source>
</evidence>
<dbReference type="InterPro" id="IPR000412">
    <property type="entry name" value="ABC_2_transport"/>
</dbReference>
<keyword evidence="8" id="KW-1185">Reference proteome</keyword>
<dbReference type="InterPro" id="IPR047817">
    <property type="entry name" value="ABC2_TM_bact-type"/>
</dbReference>
<dbReference type="AlphaFoldDB" id="A0A926IN54"/>
<dbReference type="GO" id="GO:0043190">
    <property type="term" value="C:ATP-binding cassette (ABC) transporter complex"/>
    <property type="evidence" value="ECO:0007669"/>
    <property type="project" value="InterPro"/>
</dbReference>
<evidence type="ECO:0000313" key="8">
    <source>
        <dbReference type="Proteomes" id="UP000601522"/>
    </source>
</evidence>
<sequence length="258" mass="29100">MKKLLNDIWYLALRRIRPTFREPMAIIISMLQPIIWLLLFGNLFKRIVEVPGFSTDLYIEYLLPGIIVMNSLFIGIYTGMGTLNDINTGVMERFLVLPINKIAIILSELVQLIILLLAQFISIILLALIMGARFPFNFYSIVIFLAIPILLGLAVSALSISLALITRKHESMIGAMQFFTLPLMFLSSAFMPRELMPSWIRVISTINPVDWAILGAREILSSEISWITVIANGSLVFLFGGICVLISLRSFRIFQSSI</sequence>
<dbReference type="Proteomes" id="UP000601522">
    <property type="component" value="Unassembled WGS sequence"/>
</dbReference>
<comment type="caution">
    <text evidence="7">The sequence shown here is derived from an EMBL/GenBank/DDBJ whole genome shotgun (WGS) entry which is preliminary data.</text>
</comment>
<keyword evidence="5" id="KW-1003">Cell membrane</keyword>
<feature type="transmembrane region" description="Helical" evidence="5">
    <location>
        <begin position="61"/>
        <end position="83"/>
    </location>
</feature>
<evidence type="ECO:0000256" key="2">
    <source>
        <dbReference type="ARBA" id="ARBA00022692"/>
    </source>
</evidence>
<proteinExistence type="inferred from homology"/>
<evidence type="ECO:0000313" key="7">
    <source>
        <dbReference type="EMBL" id="MBC8591135.1"/>
    </source>
</evidence>
<keyword evidence="5" id="KW-0813">Transport</keyword>
<keyword evidence="3 5" id="KW-1133">Transmembrane helix</keyword>
<dbReference type="InterPro" id="IPR051784">
    <property type="entry name" value="Nod_factor_ABC_transporter"/>
</dbReference>
<evidence type="ECO:0000256" key="4">
    <source>
        <dbReference type="ARBA" id="ARBA00023136"/>
    </source>
</evidence>
<reference evidence="7 8" key="1">
    <citation type="submission" date="2020-08" db="EMBL/GenBank/DDBJ databases">
        <title>Genome public.</title>
        <authorList>
            <person name="Liu C."/>
            <person name="Sun Q."/>
        </authorList>
    </citation>
    <scope>NUCLEOTIDE SEQUENCE [LARGE SCALE GENOMIC DNA]</scope>
    <source>
        <strain evidence="7 8">NSJ-26</strain>
    </source>
</reference>
<dbReference type="EMBL" id="JACRTK010000003">
    <property type="protein sequence ID" value="MBC8591135.1"/>
    <property type="molecule type" value="Genomic_DNA"/>
</dbReference>
<dbReference type="PANTHER" id="PTHR43229:SF2">
    <property type="entry name" value="NODULATION PROTEIN J"/>
    <property type="match status" value="1"/>
</dbReference>
<comment type="similarity">
    <text evidence="5">Belongs to the ABC-2 integral membrane protein family.</text>
</comment>
<accession>A0A926IN54</accession>
<protein>
    <recommendedName>
        <fullName evidence="5">Transport permease protein</fullName>
    </recommendedName>
</protein>
<evidence type="ECO:0000256" key="3">
    <source>
        <dbReference type="ARBA" id="ARBA00022989"/>
    </source>
</evidence>
<feature type="transmembrane region" description="Helical" evidence="5">
    <location>
        <begin position="172"/>
        <end position="191"/>
    </location>
</feature>
<gene>
    <name evidence="7" type="ORF">H8689_08400</name>
</gene>
<keyword evidence="2 5" id="KW-0812">Transmembrane</keyword>
<dbReference type="Pfam" id="PF01061">
    <property type="entry name" value="ABC2_membrane"/>
    <property type="match status" value="1"/>
</dbReference>
<feature type="transmembrane region" description="Helical" evidence="5">
    <location>
        <begin position="20"/>
        <end position="41"/>
    </location>
</feature>
<feature type="transmembrane region" description="Helical" evidence="5">
    <location>
        <begin position="138"/>
        <end position="165"/>
    </location>
</feature>
<dbReference type="PIRSF" id="PIRSF006648">
    <property type="entry name" value="DrrB"/>
    <property type="match status" value="1"/>
</dbReference>
<dbReference type="InterPro" id="IPR013525">
    <property type="entry name" value="ABC2_TM"/>
</dbReference>
<feature type="domain" description="ABC transmembrane type-2" evidence="6">
    <location>
        <begin position="24"/>
        <end position="254"/>
    </location>
</feature>
<comment type="subcellular location">
    <subcellularLocation>
        <location evidence="5">Cell membrane</location>
        <topology evidence="5">Multi-pass membrane protein</topology>
    </subcellularLocation>
    <subcellularLocation>
        <location evidence="1">Membrane</location>
        <topology evidence="1">Multi-pass membrane protein</topology>
    </subcellularLocation>
</comment>
<dbReference type="GO" id="GO:0140359">
    <property type="term" value="F:ABC-type transporter activity"/>
    <property type="evidence" value="ECO:0007669"/>
    <property type="project" value="InterPro"/>
</dbReference>
<evidence type="ECO:0000256" key="5">
    <source>
        <dbReference type="RuleBase" id="RU361157"/>
    </source>
</evidence>
<feature type="transmembrane region" description="Helical" evidence="5">
    <location>
        <begin position="104"/>
        <end position="132"/>
    </location>
</feature>
<dbReference type="PROSITE" id="PS51012">
    <property type="entry name" value="ABC_TM2"/>
    <property type="match status" value="1"/>
</dbReference>
<evidence type="ECO:0000256" key="1">
    <source>
        <dbReference type="ARBA" id="ARBA00004141"/>
    </source>
</evidence>